<dbReference type="AlphaFoldDB" id="S3CHU0"/>
<dbReference type="Proteomes" id="UP000014400">
    <property type="component" value="Unassembled WGS sequence"/>
</dbReference>
<dbReference type="EMBL" id="ATCF01000012">
    <property type="protein sequence ID" value="EPE00105.1"/>
    <property type="molecule type" value="Genomic_DNA"/>
</dbReference>
<dbReference type="STRING" id="1203554.HMPREF1476_00834"/>
<keyword evidence="3" id="KW-1185">Reference proteome</keyword>
<dbReference type="HOGENOM" id="CLU_803923_0_0_4"/>
<dbReference type="PATRIC" id="fig|1203554.3.peg.843"/>
<dbReference type="RefSeq" id="WP_016474162.1">
    <property type="nucleotide sequence ID" value="NZ_KE150480.1"/>
</dbReference>
<dbReference type="InterPro" id="IPR037143">
    <property type="entry name" value="4-PPantetheinyl_Trfase_dom_sf"/>
</dbReference>
<reference evidence="2 3" key="1">
    <citation type="submission" date="2013-04" db="EMBL/GenBank/DDBJ databases">
        <title>The Genome Sequence of Sutterella wadsworthensis HGA0223.</title>
        <authorList>
            <consortium name="The Broad Institute Genomics Platform"/>
            <person name="Earl A."/>
            <person name="Ward D."/>
            <person name="Feldgarden M."/>
            <person name="Gevers D."/>
            <person name="Schmidt T.M."/>
            <person name="Dover J."/>
            <person name="Dai D."/>
            <person name="Walker B."/>
            <person name="Young S."/>
            <person name="Zeng Q."/>
            <person name="Gargeya S."/>
            <person name="Fitzgerald M."/>
            <person name="Haas B."/>
            <person name="Abouelleil A."/>
            <person name="Allen A.W."/>
            <person name="Alvarado L."/>
            <person name="Arachchi H.M."/>
            <person name="Berlin A.M."/>
            <person name="Chapman S.B."/>
            <person name="Gainer-Dewar J."/>
            <person name="Goldberg J."/>
            <person name="Griggs A."/>
            <person name="Gujja S."/>
            <person name="Hansen M."/>
            <person name="Howarth C."/>
            <person name="Imamovic A."/>
            <person name="Ireland A."/>
            <person name="Larimer J."/>
            <person name="McCowan C."/>
            <person name="Murphy C."/>
            <person name="Pearson M."/>
            <person name="Poon T.W."/>
            <person name="Priest M."/>
            <person name="Roberts A."/>
            <person name="Saif S."/>
            <person name="Shea T."/>
            <person name="Sisk P."/>
            <person name="Sykes S."/>
            <person name="Wortman J."/>
            <person name="Nusbaum C."/>
            <person name="Birren B."/>
        </authorList>
    </citation>
    <scope>NUCLEOTIDE SEQUENCE [LARGE SCALE GENOMIC DNA]</scope>
    <source>
        <strain evidence="2 3">HGA0223</strain>
    </source>
</reference>
<comment type="caution">
    <text evidence="2">The sequence shown here is derived from an EMBL/GenBank/DDBJ whole genome shotgun (WGS) entry which is preliminary data.</text>
</comment>
<dbReference type="GO" id="GO:0000287">
    <property type="term" value="F:magnesium ion binding"/>
    <property type="evidence" value="ECO:0007669"/>
    <property type="project" value="InterPro"/>
</dbReference>
<protein>
    <recommendedName>
        <fullName evidence="4">4'-phosphopantetheinyl transferase domain-containing protein</fullName>
    </recommendedName>
</protein>
<organism evidence="2 3">
    <name type="scientific">Sutterella wadsworthensis HGA0223</name>
    <dbReference type="NCBI Taxonomy" id="1203554"/>
    <lineage>
        <taxon>Bacteria</taxon>
        <taxon>Pseudomonadati</taxon>
        <taxon>Pseudomonadota</taxon>
        <taxon>Betaproteobacteria</taxon>
        <taxon>Burkholderiales</taxon>
        <taxon>Sutterellaceae</taxon>
        <taxon>Sutterella</taxon>
    </lineage>
</organism>
<evidence type="ECO:0000313" key="2">
    <source>
        <dbReference type="EMBL" id="EPE00105.1"/>
    </source>
</evidence>
<evidence type="ECO:0000313" key="3">
    <source>
        <dbReference type="Proteomes" id="UP000014400"/>
    </source>
</evidence>
<dbReference type="eggNOG" id="ENOG5031GFU">
    <property type="taxonomic scope" value="Bacteria"/>
</dbReference>
<accession>S3CHU0</accession>
<sequence length="345" mass="37604">MPNAHESTDPWPAQPQEDRSLPDPSSALQALQPLSFTQALFDDLSALEAVLAHLFTPSFEDFADFADTELENDSDICAEPSVPAGWAATVMAIPDTLSPDLERALTALLPEETQRRLMRFTHPARRLQSLFGRLLALRLANLASHAGQSPYHLREQPPEGPQLTDFSGVSVGRFAVAHTGGSVAVSLSRRAMGIDLEQPTRAQQTKRLVSLAEFAFGARFARTIAAASAVNLTRAQEAFLAAWGIFESAQKMNGDDREPANDSPLTDEVLKKYARAREVELFWEDVLRTRAPDGSAVAQRFVRTPAGLLTLLGGGPADAPHALEWLDLTPEALLVELTAHRHAYV</sequence>
<proteinExistence type="predicted"/>
<gene>
    <name evidence="2" type="ORF">HMPREF1476_00834</name>
</gene>
<evidence type="ECO:0008006" key="4">
    <source>
        <dbReference type="Google" id="ProtNLM"/>
    </source>
</evidence>
<dbReference type="SUPFAM" id="SSF56214">
    <property type="entry name" value="4'-phosphopantetheinyl transferase"/>
    <property type="match status" value="1"/>
</dbReference>
<dbReference type="GO" id="GO:0008897">
    <property type="term" value="F:holo-[acyl-carrier-protein] synthase activity"/>
    <property type="evidence" value="ECO:0007669"/>
    <property type="project" value="InterPro"/>
</dbReference>
<evidence type="ECO:0000256" key="1">
    <source>
        <dbReference type="SAM" id="MobiDB-lite"/>
    </source>
</evidence>
<feature type="region of interest" description="Disordered" evidence="1">
    <location>
        <begin position="1"/>
        <end position="25"/>
    </location>
</feature>
<dbReference type="Gene3D" id="3.90.470.20">
    <property type="entry name" value="4'-phosphopantetheinyl transferase domain"/>
    <property type="match status" value="1"/>
</dbReference>
<name>S3CHU0_9BURK</name>